<keyword evidence="5" id="KW-1185">Reference proteome</keyword>
<evidence type="ECO:0000259" key="3">
    <source>
        <dbReference type="Pfam" id="PF00582"/>
    </source>
</evidence>
<feature type="domain" description="UspA" evidence="3">
    <location>
        <begin position="35"/>
        <end position="171"/>
    </location>
</feature>
<dbReference type="RefSeq" id="WP_188354434.1">
    <property type="nucleotide sequence ID" value="NZ_BMDH01000001.1"/>
</dbReference>
<name>A0A8J3AEB5_9BIFI</name>
<dbReference type="Proteomes" id="UP000619536">
    <property type="component" value="Unassembled WGS sequence"/>
</dbReference>
<proteinExistence type="inferred from homology"/>
<comment type="similarity">
    <text evidence="1">Belongs to the universal stress protein A family.</text>
</comment>
<accession>A0A8J3AEB5</accession>
<dbReference type="CDD" id="cd00293">
    <property type="entry name" value="USP-like"/>
    <property type="match status" value="1"/>
</dbReference>
<evidence type="ECO:0000256" key="1">
    <source>
        <dbReference type="ARBA" id="ARBA00008791"/>
    </source>
</evidence>
<dbReference type="EMBL" id="BMDH01000001">
    <property type="protein sequence ID" value="GGI12748.1"/>
    <property type="molecule type" value="Genomic_DNA"/>
</dbReference>
<feature type="region of interest" description="Disordered" evidence="2">
    <location>
        <begin position="1"/>
        <end position="31"/>
    </location>
</feature>
<dbReference type="InterPro" id="IPR006015">
    <property type="entry name" value="Universal_stress_UspA"/>
</dbReference>
<dbReference type="PANTHER" id="PTHR46268">
    <property type="entry name" value="STRESS RESPONSE PROTEIN NHAX"/>
    <property type="match status" value="1"/>
</dbReference>
<organism evidence="4 5">
    <name type="scientific">Galliscardovia ingluviei</name>
    <dbReference type="NCBI Taxonomy" id="1769422"/>
    <lineage>
        <taxon>Bacteria</taxon>
        <taxon>Bacillati</taxon>
        <taxon>Actinomycetota</taxon>
        <taxon>Actinomycetes</taxon>
        <taxon>Bifidobacteriales</taxon>
        <taxon>Bifidobacteriaceae</taxon>
        <taxon>Galliscardovia</taxon>
    </lineage>
</organism>
<gene>
    <name evidence="4" type="ORF">GCM10007377_02510</name>
</gene>
<evidence type="ECO:0000313" key="4">
    <source>
        <dbReference type="EMBL" id="GGI12748.1"/>
    </source>
</evidence>
<dbReference type="Pfam" id="PF00582">
    <property type="entry name" value="Usp"/>
    <property type="match status" value="2"/>
</dbReference>
<dbReference type="InterPro" id="IPR014729">
    <property type="entry name" value="Rossmann-like_a/b/a_fold"/>
</dbReference>
<evidence type="ECO:0000256" key="2">
    <source>
        <dbReference type="SAM" id="MobiDB-lite"/>
    </source>
</evidence>
<protein>
    <submittedName>
        <fullName evidence="4">Universal stress protein</fullName>
    </submittedName>
</protein>
<evidence type="ECO:0000313" key="5">
    <source>
        <dbReference type="Proteomes" id="UP000619536"/>
    </source>
</evidence>
<sequence>MTATTVSHQDPTFADTQTQEKISGNPNTQQPLGDIVVGVDGTPESFAALQWALHVAGHSGQRVNAVYGWAHSWDKSAQENSDDEWKNGRHEIAQILRHWVEEASEHIDFNPENLQLTSVKASGSQALLQIGADAQQIVVGRRTMSRIARWFFGSLSNSLVEEAKVPVTVVRCDDDPEIMSVQESIVQALTAPEHHGHYTQQEHAQSLTMEHQDQLIAVDNAYTDDTLSAPALYKGMHLRPIVVGVDGSKIASRALAFAAMSACIEQRPLHIMFFWQIKDLASLSNDDVTVPSLQEGQQYAEQVLAKIVDKAYNDGVFDGIEVVAHAYHISAGKGLSTASAHANRIIVGSRGLTGIDAEVLGSVSKQILDAAQCTVTVVH</sequence>
<dbReference type="PANTHER" id="PTHR46268:SF6">
    <property type="entry name" value="UNIVERSAL STRESS PROTEIN UP12"/>
    <property type="match status" value="1"/>
</dbReference>
<comment type="caution">
    <text evidence="4">The sequence shown here is derived from an EMBL/GenBank/DDBJ whole genome shotgun (WGS) entry which is preliminary data.</text>
</comment>
<dbReference type="AlphaFoldDB" id="A0A8J3AEB5"/>
<dbReference type="Gene3D" id="3.40.50.620">
    <property type="entry name" value="HUPs"/>
    <property type="match status" value="2"/>
</dbReference>
<reference evidence="4" key="2">
    <citation type="submission" date="2020-09" db="EMBL/GenBank/DDBJ databases">
        <authorList>
            <person name="Sun Q."/>
            <person name="Sedlacek I."/>
        </authorList>
    </citation>
    <scope>NUCLEOTIDE SEQUENCE</scope>
    <source>
        <strain evidence="4">CCM 8606</strain>
    </source>
</reference>
<reference evidence="4" key="1">
    <citation type="journal article" date="2014" name="Int. J. Syst. Evol. Microbiol.">
        <title>Complete genome sequence of Corynebacterium casei LMG S-19264T (=DSM 44701T), isolated from a smear-ripened cheese.</title>
        <authorList>
            <consortium name="US DOE Joint Genome Institute (JGI-PGF)"/>
            <person name="Walter F."/>
            <person name="Albersmeier A."/>
            <person name="Kalinowski J."/>
            <person name="Ruckert C."/>
        </authorList>
    </citation>
    <scope>NUCLEOTIDE SEQUENCE</scope>
    <source>
        <strain evidence="4">CCM 8606</strain>
    </source>
</reference>
<feature type="domain" description="UspA" evidence="3">
    <location>
        <begin position="239"/>
        <end position="379"/>
    </location>
</feature>
<dbReference type="SUPFAM" id="SSF52402">
    <property type="entry name" value="Adenine nucleotide alpha hydrolases-like"/>
    <property type="match status" value="2"/>
</dbReference>
<dbReference type="PRINTS" id="PR01438">
    <property type="entry name" value="UNVRSLSTRESS"/>
</dbReference>
<dbReference type="InterPro" id="IPR006016">
    <property type="entry name" value="UspA"/>
</dbReference>